<dbReference type="PANTHER" id="PTHR33096">
    <property type="entry name" value="CXC2 DOMAIN-CONTAINING PROTEIN"/>
    <property type="match status" value="1"/>
</dbReference>
<evidence type="ECO:0000259" key="2">
    <source>
        <dbReference type="Pfam" id="PF18802"/>
    </source>
</evidence>
<keyword evidence="1" id="KW-1133">Transmembrane helix</keyword>
<sequence>MADEDGSNWVDEEGLNEALAAPPPGEDGFFLSHAGGEASLQQIFLPRSLIIFSRKRHDFRTRQDRVELRMQQWRAQLPDLVDAYLTYQADGAKVCEMDTPGRWDLQVVEFERRGLHPFAHLSTATSASVTLILHGFLGASPEQPQLAFSIQLLAFYRQLHRVHPRFSFDAFAKSLNHFHTVPHAPYLADQLSNAYDCYLAILREVSRRIAIELGREDPHWEQKNICPLCLYETEGEPKLKFNFLTAMDGNNSLKLVDSTYHAGTVQTDSRTTSSARWMDPDSVNVFKDEVAKVTGQSVKSGSVPVAAPSENPDLEDLTSEETVWLNVTEHDDLAKCLDTCVDRWRNAGPEARKKMFALFAIAGIFLAVCRHGHVLVVCDMIRSVEL</sequence>
<protein>
    <recommendedName>
        <fullName evidence="2">CxC1-like cysteine cluster associated with KDZ transposases domain-containing protein</fullName>
    </recommendedName>
</protein>
<keyword evidence="1" id="KW-0472">Membrane</keyword>
<dbReference type="InterPro" id="IPR040521">
    <property type="entry name" value="KDZ"/>
</dbReference>
<dbReference type="Pfam" id="PF18802">
    <property type="entry name" value="CxC1"/>
    <property type="match status" value="1"/>
</dbReference>
<dbReference type="AlphaFoldDB" id="A0A067SUI8"/>
<gene>
    <name evidence="3" type="ORF">GALMADRAFT_70481</name>
</gene>
<dbReference type="OrthoDB" id="2505969at2759"/>
<keyword evidence="4" id="KW-1185">Reference proteome</keyword>
<accession>A0A067SUI8</accession>
<dbReference type="STRING" id="685588.A0A067SUI8"/>
<evidence type="ECO:0000313" key="4">
    <source>
        <dbReference type="Proteomes" id="UP000027222"/>
    </source>
</evidence>
<keyword evidence="1" id="KW-0812">Transmembrane</keyword>
<evidence type="ECO:0000256" key="1">
    <source>
        <dbReference type="SAM" id="Phobius"/>
    </source>
</evidence>
<dbReference type="EMBL" id="KL142382">
    <property type="protein sequence ID" value="KDR74595.1"/>
    <property type="molecule type" value="Genomic_DNA"/>
</dbReference>
<dbReference type="InterPro" id="IPR041320">
    <property type="entry name" value="CxC1"/>
</dbReference>
<evidence type="ECO:0000313" key="3">
    <source>
        <dbReference type="EMBL" id="KDR74595.1"/>
    </source>
</evidence>
<feature type="domain" description="CxC1-like cysteine cluster associated with KDZ transposases" evidence="2">
    <location>
        <begin position="122"/>
        <end position="178"/>
    </location>
</feature>
<organism evidence="3 4">
    <name type="scientific">Galerina marginata (strain CBS 339.88)</name>
    <dbReference type="NCBI Taxonomy" id="685588"/>
    <lineage>
        <taxon>Eukaryota</taxon>
        <taxon>Fungi</taxon>
        <taxon>Dikarya</taxon>
        <taxon>Basidiomycota</taxon>
        <taxon>Agaricomycotina</taxon>
        <taxon>Agaricomycetes</taxon>
        <taxon>Agaricomycetidae</taxon>
        <taxon>Agaricales</taxon>
        <taxon>Agaricineae</taxon>
        <taxon>Strophariaceae</taxon>
        <taxon>Galerina</taxon>
    </lineage>
</organism>
<dbReference type="HOGENOM" id="CLU_013084_3_0_1"/>
<reference evidence="4" key="1">
    <citation type="journal article" date="2014" name="Proc. Natl. Acad. Sci. U.S.A.">
        <title>Extensive sampling of basidiomycete genomes demonstrates inadequacy of the white-rot/brown-rot paradigm for wood decay fungi.</title>
        <authorList>
            <person name="Riley R."/>
            <person name="Salamov A.A."/>
            <person name="Brown D.W."/>
            <person name="Nagy L.G."/>
            <person name="Floudas D."/>
            <person name="Held B.W."/>
            <person name="Levasseur A."/>
            <person name="Lombard V."/>
            <person name="Morin E."/>
            <person name="Otillar R."/>
            <person name="Lindquist E.A."/>
            <person name="Sun H."/>
            <person name="LaButti K.M."/>
            <person name="Schmutz J."/>
            <person name="Jabbour D."/>
            <person name="Luo H."/>
            <person name="Baker S.E."/>
            <person name="Pisabarro A.G."/>
            <person name="Walton J.D."/>
            <person name="Blanchette R.A."/>
            <person name="Henrissat B."/>
            <person name="Martin F."/>
            <person name="Cullen D."/>
            <person name="Hibbett D.S."/>
            <person name="Grigoriev I.V."/>
        </authorList>
    </citation>
    <scope>NUCLEOTIDE SEQUENCE [LARGE SCALE GENOMIC DNA]</scope>
    <source>
        <strain evidence="4">CBS 339.88</strain>
    </source>
</reference>
<feature type="transmembrane region" description="Helical" evidence="1">
    <location>
        <begin position="355"/>
        <end position="378"/>
    </location>
</feature>
<name>A0A067SUI8_GALM3</name>
<dbReference type="Proteomes" id="UP000027222">
    <property type="component" value="Unassembled WGS sequence"/>
</dbReference>
<dbReference type="Pfam" id="PF18758">
    <property type="entry name" value="KDZ"/>
    <property type="match status" value="1"/>
</dbReference>
<dbReference type="PANTHER" id="PTHR33096:SF1">
    <property type="entry name" value="CXC1-LIKE CYSTEINE CLUSTER ASSOCIATED WITH KDZ TRANSPOSASES DOMAIN-CONTAINING PROTEIN"/>
    <property type="match status" value="1"/>
</dbReference>
<proteinExistence type="predicted"/>